<dbReference type="Proteomes" id="UP000008694">
    <property type="component" value="Unassembled WGS sequence"/>
</dbReference>
<accession>D7M6S5</accession>
<dbReference type="HOGENOM" id="CLU_1743020_0_0_1"/>
<organism evidence="2">
    <name type="scientific">Arabidopsis lyrata subsp. lyrata</name>
    <name type="common">Lyre-leaved rock-cress</name>
    <dbReference type="NCBI Taxonomy" id="81972"/>
    <lineage>
        <taxon>Eukaryota</taxon>
        <taxon>Viridiplantae</taxon>
        <taxon>Streptophyta</taxon>
        <taxon>Embryophyta</taxon>
        <taxon>Tracheophyta</taxon>
        <taxon>Spermatophyta</taxon>
        <taxon>Magnoliopsida</taxon>
        <taxon>eudicotyledons</taxon>
        <taxon>Gunneridae</taxon>
        <taxon>Pentapetalae</taxon>
        <taxon>rosids</taxon>
        <taxon>malvids</taxon>
        <taxon>Brassicales</taxon>
        <taxon>Brassicaceae</taxon>
        <taxon>Camelineae</taxon>
        <taxon>Arabidopsis</taxon>
    </lineage>
</organism>
<dbReference type="AlphaFoldDB" id="D7M6S5"/>
<sequence length="150" mass="16446">MFAGKAEVIFSIDVLELAEWGGGITDPGQTNFLIISARDIGEVPDSFGSMDKFGAIKTIIHSSRYMGNGASRLLLSFEPLSFGAWITIPREDSLFSTMDLTRGDLPPVEDTSRSVQADEDGMSDKRMVDPYPRLLSSYLGSEDGLSWMIL</sequence>
<reference evidence="2" key="1">
    <citation type="journal article" date="2011" name="Nat. Genet.">
        <title>The Arabidopsis lyrata genome sequence and the basis of rapid genome size change.</title>
        <authorList>
            <person name="Hu T.T."/>
            <person name="Pattyn P."/>
            <person name="Bakker E.G."/>
            <person name="Cao J."/>
            <person name="Cheng J.-F."/>
            <person name="Clark R.M."/>
            <person name="Fahlgren N."/>
            <person name="Fawcett J.A."/>
            <person name="Grimwood J."/>
            <person name="Gundlach H."/>
            <person name="Haberer G."/>
            <person name="Hollister J.D."/>
            <person name="Ossowski S."/>
            <person name="Ottilar R.P."/>
            <person name="Salamov A.A."/>
            <person name="Schneeberger K."/>
            <person name="Spannagl M."/>
            <person name="Wang X."/>
            <person name="Yang L."/>
            <person name="Nasrallah M.E."/>
            <person name="Bergelson J."/>
            <person name="Carrington J.C."/>
            <person name="Gaut B.S."/>
            <person name="Schmutz J."/>
            <person name="Mayer K.F.X."/>
            <person name="Van de Peer Y."/>
            <person name="Grigoriev I.V."/>
            <person name="Nordborg M."/>
            <person name="Weigel D."/>
            <person name="Guo Y.-L."/>
        </authorList>
    </citation>
    <scope>NUCLEOTIDE SEQUENCE [LARGE SCALE GENOMIC DNA]</scope>
    <source>
        <strain evidence="2">cv. MN47</strain>
    </source>
</reference>
<protein>
    <submittedName>
        <fullName evidence="1">Predicted protein</fullName>
    </submittedName>
</protein>
<gene>
    <name evidence="1" type="ORF">ARALYDRAFT_662688</name>
</gene>
<name>D7M6S5_ARALL</name>
<evidence type="ECO:0000313" key="2">
    <source>
        <dbReference type="Proteomes" id="UP000008694"/>
    </source>
</evidence>
<proteinExistence type="predicted"/>
<dbReference type="Gramene" id="Al_scaffold_0006_2753">
    <property type="protein sequence ID" value="Al_scaffold_0006_2753"/>
    <property type="gene ID" value="Al_scaffold_0006_2753"/>
</dbReference>
<keyword evidence="2" id="KW-1185">Reference proteome</keyword>
<dbReference type="EMBL" id="GL348718">
    <property type="protein sequence ID" value="EFH48560.1"/>
    <property type="molecule type" value="Genomic_DNA"/>
</dbReference>
<evidence type="ECO:0000313" key="1">
    <source>
        <dbReference type="EMBL" id="EFH48560.1"/>
    </source>
</evidence>